<dbReference type="PANTHER" id="PTHR12019">
    <property type="entry name" value="LAMINA-ASSOCIATED POLYPEPTIDE THYMOPOIETIN"/>
    <property type="match status" value="1"/>
</dbReference>
<feature type="transmembrane region" description="Helical" evidence="1">
    <location>
        <begin position="155"/>
        <end position="175"/>
    </location>
</feature>
<keyword evidence="1" id="KW-0472">Membrane</keyword>
<reference evidence="3" key="2">
    <citation type="submission" date="2025-09" db="UniProtKB">
        <authorList>
            <consortium name="Ensembl"/>
        </authorList>
    </citation>
    <scope>IDENTIFICATION</scope>
</reference>
<dbReference type="AlphaFoldDB" id="A0A8C8Z6H5"/>
<dbReference type="InterPro" id="IPR003887">
    <property type="entry name" value="LEM_dom"/>
</dbReference>
<keyword evidence="1" id="KW-0812">Transmembrane</keyword>
<accession>A0A8C8Z6H5</accession>
<dbReference type="SUPFAM" id="SSF63451">
    <property type="entry name" value="LEM domain"/>
    <property type="match status" value="1"/>
</dbReference>
<dbReference type="PROSITE" id="PS50954">
    <property type="entry name" value="LEM"/>
    <property type="match status" value="1"/>
</dbReference>
<evidence type="ECO:0000259" key="2">
    <source>
        <dbReference type="PROSITE" id="PS50954"/>
    </source>
</evidence>
<dbReference type="Ensembl" id="ENSPSMT00000010999.1">
    <property type="protein sequence ID" value="ENSPSMP00000009385.1"/>
    <property type="gene ID" value="ENSPSMG00000006873.1"/>
</dbReference>
<reference evidence="3" key="1">
    <citation type="submission" date="2025-08" db="UniProtKB">
        <authorList>
            <consortium name="Ensembl"/>
        </authorList>
    </citation>
    <scope>IDENTIFICATION</scope>
</reference>
<evidence type="ECO:0000313" key="4">
    <source>
        <dbReference type="Proteomes" id="UP000694414"/>
    </source>
</evidence>
<proteinExistence type="predicted"/>
<name>A0A8C8Z6H5_PROSS</name>
<dbReference type="FunFam" id="1.10.720.40:FF:000001">
    <property type="entry name" value="LEM domain containing 2, isoform CRA_a"/>
    <property type="match status" value="1"/>
</dbReference>
<feature type="domain" description="LEM" evidence="2">
    <location>
        <begin position="1"/>
        <end position="45"/>
    </location>
</feature>
<dbReference type="GeneTree" id="ENSGT00940000154098"/>
<dbReference type="Pfam" id="PF03020">
    <property type="entry name" value="LEM"/>
    <property type="match status" value="1"/>
</dbReference>
<keyword evidence="1" id="KW-1133">Transmembrane helix</keyword>
<dbReference type="CDD" id="cd12940">
    <property type="entry name" value="LEM_LAP2_LEMD1"/>
    <property type="match status" value="1"/>
</dbReference>
<dbReference type="SMART" id="SM00540">
    <property type="entry name" value="LEM"/>
    <property type="match status" value="1"/>
</dbReference>
<dbReference type="Gene3D" id="1.10.720.40">
    <property type="match status" value="1"/>
</dbReference>
<protein>
    <submittedName>
        <fullName evidence="3">LEM domain containing 1</fullName>
    </submittedName>
</protein>
<dbReference type="InterPro" id="IPR011015">
    <property type="entry name" value="LEM/LEM-like_dom_sf"/>
</dbReference>
<organism evidence="3 4">
    <name type="scientific">Prolemur simus</name>
    <name type="common">Greater bamboo lemur</name>
    <name type="synonym">Hapalemur simus</name>
    <dbReference type="NCBI Taxonomy" id="1328070"/>
    <lineage>
        <taxon>Eukaryota</taxon>
        <taxon>Metazoa</taxon>
        <taxon>Chordata</taxon>
        <taxon>Craniata</taxon>
        <taxon>Vertebrata</taxon>
        <taxon>Euteleostomi</taxon>
        <taxon>Mammalia</taxon>
        <taxon>Eutheria</taxon>
        <taxon>Euarchontoglires</taxon>
        <taxon>Primates</taxon>
        <taxon>Strepsirrhini</taxon>
        <taxon>Lemuriformes</taxon>
        <taxon>Lemuridae</taxon>
        <taxon>Prolemur</taxon>
    </lineage>
</organism>
<dbReference type="PANTHER" id="PTHR12019:SF12">
    <property type="entry name" value="LEM DOMAIN-CONTAINING PROTEIN 1"/>
    <property type="match status" value="1"/>
</dbReference>
<gene>
    <name evidence="3" type="primary">LEMD1</name>
</gene>
<dbReference type="InterPro" id="IPR051656">
    <property type="entry name" value="LEM_domain"/>
</dbReference>
<evidence type="ECO:0000313" key="3">
    <source>
        <dbReference type="Ensembl" id="ENSPSMP00000009385.1"/>
    </source>
</evidence>
<sequence length="182" mass="20224">MVDVKCLNDCELQSHLEKLGFSPGPILPSTRKLYEKKLVQLLVSPPCAPPVTNGPREQDGPQDCDDSEEINIMLKGNLILSTEKGKELKKRVESSTTKPKPVDMYCQEYKPSGAIRCAVRAPSIRIQDGAVNEKKDYYCTMNQSFGSSREEGFPVGLKLAVLGIFIIVVFIYITVEKKPLFG</sequence>
<dbReference type="Proteomes" id="UP000694414">
    <property type="component" value="Unplaced"/>
</dbReference>
<keyword evidence="4" id="KW-1185">Reference proteome</keyword>
<evidence type="ECO:0000256" key="1">
    <source>
        <dbReference type="SAM" id="Phobius"/>
    </source>
</evidence>